<evidence type="ECO:0000313" key="1">
    <source>
        <dbReference type="EMBL" id="TCB98716.1"/>
    </source>
</evidence>
<dbReference type="Proteomes" id="UP000291793">
    <property type="component" value="Unassembled WGS sequence"/>
</dbReference>
<sequence>MVMVDFNADIVSFISLGNVHLGESIDLYLDDIFNNYNVEIKEYSLPAPSSEIRYAYSVQNGTLIIATTTDDIIVSVGCNEKYVGKYKNKLYAGITMKELSQRSKDLRILNGALIVDEDYGLSFTLPPPYDEIADSLEQIPHDLSLNEIYVCDHSGWISK</sequence>
<proteinExistence type="predicted"/>
<keyword evidence="2" id="KW-1185">Reference proteome</keyword>
<comment type="caution">
    <text evidence="1">The sequence shown here is derived from an EMBL/GenBank/DDBJ whole genome shotgun (WGS) entry which is preliminary data.</text>
</comment>
<reference evidence="1 2" key="1">
    <citation type="submission" date="2019-02" db="EMBL/GenBank/DDBJ databases">
        <title>The draft genome of Kosakonia quasisacchari strain WCHKQ120001.</title>
        <authorList>
            <person name="Wang C."/>
            <person name="Feng Y."/>
            <person name="Zong Z."/>
        </authorList>
    </citation>
    <scope>NUCLEOTIDE SEQUENCE [LARGE SCALE GENOMIC DNA]</scope>
    <source>
        <strain evidence="1 2">WCHKQ120001</strain>
    </source>
</reference>
<dbReference type="AlphaFoldDB" id="A0A4R0GMS0"/>
<evidence type="ECO:0000313" key="2">
    <source>
        <dbReference type="Proteomes" id="UP000291793"/>
    </source>
</evidence>
<organism evidence="1 2">
    <name type="scientific">Kosakonia quasisacchari</name>
    <dbReference type="NCBI Taxonomy" id="2529380"/>
    <lineage>
        <taxon>Bacteria</taxon>
        <taxon>Pseudomonadati</taxon>
        <taxon>Pseudomonadota</taxon>
        <taxon>Gammaproteobacteria</taxon>
        <taxon>Enterobacterales</taxon>
        <taxon>Enterobacteriaceae</taxon>
        <taxon>Kosakonia</taxon>
    </lineage>
</organism>
<name>A0A4R0GMS0_9ENTR</name>
<dbReference type="EMBL" id="SJOP01000026">
    <property type="protein sequence ID" value="TCB98716.1"/>
    <property type="molecule type" value="Genomic_DNA"/>
</dbReference>
<gene>
    <name evidence="1" type="ORF">E0L21_21545</name>
</gene>
<protein>
    <submittedName>
        <fullName evidence="1">Uncharacterized protein</fullName>
    </submittedName>
</protein>
<dbReference type="OrthoDB" id="2595999at2"/>
<accession>A0A4R0GMS0</accession>